<dbReference type="Proteomes" id="UP001221208">
    <property type="component" value="Unassembled WGS sequence"/>
</dbReference>
<feature type="transmembrane region" description="Helical" evidence="1">
    <location>
        <begin position="129"/>
        <end position="157"/>
    </location>
</feature>
<evidence type="ECO:0000313" key="3">
    <source>
        <dbReference type="Proteomes" id="UP001221208"/>
    </source>
</evidence>
<keyword evidence="3" id="KW-1185">Reference proteome</keyword>
<evidence type="ECO:0008006" key="4">
    <source>
        <dbReference type="Google" id="ProtNLM"/>
    </source>
</evidence>
<dbReference type="RefSeq" id="WP_273669644.1">
    <property type="nucleotide sequence ID" value="NZ_JAQQXR010000001.1"/>
</dbReference>
<proteinExistence type="predicted"/>
<feature type="transmembrane region" description="Helical" evidence="1">
    <location>
        <begin position="50"/>
        <end position="68"/>
    </location>
</feature>
<keyword evidence="1" id="KW-0812">Transmembrane</keyword>
<organism evidence="2 3">
    <name type="scientific">Janthinobacterium fluminis</name>
    <dbReference type="NCBI Taxonomy" id="2987524"/>
    <lineage>
        <taxon>Bacteria</taxon>
        <taxon>Pseudomonadati</taxon>
        <taxon>Pseudomonadota</taxon>
        <taxon>Betaproteobacteria</taxon>
        <taxon>Burkholderiales</taxon>
        <taxon>Oxalobacteraceae</taxon>
        <taxon>Janthinobacterium</taxon>
    </lineage>
</organism>
<protein>
    <recommendedName>
        <fullName evidence="4">DUF4199 domain-containing protein</fullName>
    </recommendedName>
</protein>
<accession>A0ABT5JW85</accession>
<comment type="caution">
    <text evidence="2">The sequence shown here is derived from an EMBL/GenBank/DDBJ whole genome shotgun (WGS) entry which is preliminary data.</text>
</comment>
<reference evidence="2 3" key="1">
    <citation type="submission" date="2022-10" db="EMBL/GenBank/DDBJ databases">
        <title>Janthinobacterium sp. hw3 Genome sequencing.</title>
        <authorList>
            <person name="Park S."/>
        </authorList>
    </citation>
    <scope>NUCLEOTIDE SEQUENCE [LARGE SCALE GENOMIC DNA]</scope>
    <source>
        <strain evidence="3">hw3</strain>
    </source>
</reference>
<evidence type="ECO:0000313" key="2">
    <source>
        <dbReference type="EMBL" id="MDC8756991.1"/>
    </source>
</evidence>
<keyword evidence="1" id="KW-0472">Membrane</keyword>
<feature type="transmembrane region" description="Helical" evidence="1">
    <location>
        <begin position="17"/>
        <end position="38"/>
    </location>
</feature>
<gene>
    <name evidence="2" type="ORF">OIK44_05235</name>
</gene>
<feature type="transmembrane region" description="Helical" evidence="1">
    <location>
        <begin position="88"/>
        <end position="108"/>
    </location>
</feature>
<evidence type="ECO:0000256" key="1">
    <source>
        <dbReference type="SAM" id="Phobius"/>
    </source>
</evidence>
<name>A0ABT5JW85_9BURK</name>
<dbReference type="EMBL" id="JAQQXR010000001">
    <property type="protein sequence ID" value="MDC8756991.1"/>
    <property type="molecule type" value="Genomic_DNA"/>
</dbReference>
<keyword evidence="1" id="KW-1133">Transmembrane helix</keyword>
<sequence>MNNQEPKNMFASSCGNFIPVACISFVGIVLALILNVAVDDKYMARRISMYYPIYSGIFYFTLFIAFVIHERLSIEFIGKVWKCVGYGLVYGFFAGYIAYFFGIALDVYGVKPKIGQPSLNFTHRLFEHFILSVSYPVFFLRSWLNGALVGLIIFFLLKFIRIA</sequence>